<dbReference type="Gene3D" id="3.40.30.10">
    <property type="entry name" value="Glutaredoxin"/>
    <property type="match status" value="1"/>
</dbReference>
<dbReference type="Proteomes" id="UP000625976">
    <property type="component" value="Unassembled WGS sequence"/>
</dbReference>
<dbReference type="GO" id="GO:0016491">
    <property type="term" value="F:oxidoreductase activity"/>
    <property type="evidence" value="ECO:0007669"/>
    <property type="project" value="InterPro"/>
</dbReference>
<dbReference type="InterPro" id="IPR000866">
    <property type="entry name" value="AhpC/TSA"/>
</dbReference>
<dbReference type="PANTHER" id="PTHR42852:SF17">
    <property type="entry name" value="THIOREDOXIN-LIKE PROTEIN HI_1115"/>
    <property type="match status" value="1"/>
</dbReference>
<dbReference type="InterPro" id="IPR050553">
    <property type="entry name" value="Thioredoxin_ResA/DsbE_sf"/>
</dbReference>
<dbReference type="RefSeq" id="WP_188465825.1">
    <property type="nucleotide sequence ID" value="NZ_BMFQ01000003.1"/>
</dbReference>
<feature type="domain" description="Thioredoxin" evidence="2">
    <location>
        <begin position="20"/>
        <end position="172"/>
    </location>
</feature>
<sequence>MRKALYLVILLMFSCNNDNKVKGDEGLEKEINAGELKVYDFKGFEKYLSTTTDKIYVVNFWATWCAPCVKELPFLEELNKNYANQNVEVILVSLDFPNAYETKLKPFIKNKKLQSKVVALNDTDSNTWIPKVSEDWSGAIPATLIFNKEKRMFYEQSFTYAELENEIKQFLK</sequence>
<dbReference type="InterPro" id="IPR036249">
    <property type="entry name" value="Thioredoxin-like_sf"/>
</dbReference>
<evidence type="ECO:0000259" key="2">
    <source>
        <dbReference type="PROSITE" id="PS51352"/>
    </source>
</evidence>
<dbReference type="PROSITE" id="PS51352">
    <property type="entry name" value="THIOREDOXIN_2"/>
    <property type="match status" value="1"/>
</dbReference>
<proteinExistence type="predicted"/>
<dbReference type="PANTHER" id="PTHR42852">
    <property type="entry name" value="THIOL:DISULFIDE INTERCHANGE PROTEIN DSBE"/>
    <property type="match status" value="1"/>
</dbReference>
<dbReference type="PROSITE" id="PS51257">
    <property type="entry name" value="PROKAR_LIPOPROTEIN"/>
    <property type="match status" value="1"/>
</dbReference>
<protein>
    <recommendedName>
        <fullName evidence="2">Thioredoxin domain-containing protein</fullName>
    </recommendedName>
</protein>
<organism evidence="3 4">
    <name type="scientific">Bizionia arctica</name>
    <dbReference type="NCBI Taxonomy" id="1495645"/>
    <lineage>
        <taxon>Bacteria</taxon>
        <taxon>Pseudomonadati</taxon>
        <taxon>Bacteroidota</taxon>
        <taxon>Flavobacteriia</taxon>
        <taxon>Flavobacteriales</taxon>
        <taxon>Flavobacteriaceae</taxon>
        <taxon>Bizionia</taxon>
    </lineage>
</organism>
<keyword evidence="4" id="KW-1185">Reference proteome</keyword>
<keyword evidence="1" id="KW-0676">Redox-active center</keyword>
<reference evidence="3" key="2">
    <citation type="submission" date="2020-09" db="EMBL/GenBank/DDBJ databases">
        <authorList>
            <person name="Sun Q."/>
            <person name="Zhou Y."/>
        </authorList>
    </citation>
    <scope>NUCLEOTIDE SEQUENCE</scope>
    <source>
        <strain evidence="3">CGMCC 1.12751</strain>
    </source>
</reference>
<evidence type="ECO:0000313" key="4">
    <source>
        <dbReference type="Proteomes" id="UP000625976"/>
    </source>
</evidence>
<evidence type="ECO:0000256" key="1">
    <source>
        <dbReference type="ARBA" id="ARBA00023284"/>
    </source>
</evidence>
<gene>
    <name evidence="3" type="ORF">GCM10010976_27420</name>
</gene>
<reference evidence="3" key="1">
    <citation type="journal article" date="2014" name="Int. J. Syst. Evol. Microbiol.">
        <title>Complete genome sequence of Corynebacterium casei LMG S-19264T (=DSM 44701T), isolated from a smear-ripened cheese.</title>
        <authorList>
            <consortium name="US DOE Joint Genome Institute (JGI-PGF)"/>
            <person name="Walter F."/>
            <person name="Albersmeier A."/>
            <person name="Kalinowski J."/>
            <person name="Ruckert C."/>
        </authorList>
    </citation>
    <scope>NUCLEOTIDE SEQUENCE</scope>
    <source>
        <strain evidence="3">CGMCC 1.12751</strain>
    </source>
</reference>
<accession>A0A917GSD1</accession>
<dbReference type="CDD" id="cd02966">
    <property type="entry name" value="TlpA_like_family"/>
    <property type="match status" value="1"/>
</dbReference>
<dbReference type="PROSITE" id="PS00194">
    <property type="entry name" value="THIOREDOXIN_1"/>
    <property type="match status" value="1"/>
</dbReference>
<evidence type="ECO:0000313" key="3">
    <source>
        <dbReference type="EMBL" id="GGG55001.1"/>
    </source>
</evidence>
<dbReference type="Pfam" id="PF00578">
    <property type="entry name" value="AhpC-TSA"/>
    <property type="match status" value="1"/>
</dbReference>
<comment type="caution">
    <text evidence="3">The sequence shown here is derived from an EMBL/GenBank/DDBJ whole genome shotgun (WGS) entry which is preliminary data.</text>
</comment>
<dbReference type="AlphaFoldDB" id="A0A917GSD1"/>
<dbReference type="EMBL" id="BMFQ01000003">
    <property type="protein sequence ID" value="GGG55001.1"/>
    <property type="molecule type" value="Genomic_DNA"/>
</dbReference>
<dbReference type="InterPro" id="IPR017937">
    <property type="entry name" value="Thioredoxin_CS"/>
</dbReference>
<dbReference type="InterPro" id="IPR013766">
    <property type="entry name" value="Thioredoxin_domain"/>
</dbReference>
<dbReference type="SUPFAM" id="SSF52833">
    <property type="entry name" value="Thioredoxin-like"/>
    <property type="match status" value="1"/>
</dbReference>
<dbReference type="GO" id="GO:0016209">
    <property type="term" value="F:antioxidant activity"/>
    <property type="evidence" value="ECO:0007669"/>
    <property type="project" value="InterPro"/>
</dbReference>
<name>A0A917GSD1_9FLAO</name>